<gene>
    <name evidence="5" type="ORF">RSP824_20315</name>
    <name evidence="6" type="ORF">RUN1985_v1_90017</name>
    <name evidence="7" type="ORF">TO10_v1_870010</name>
</gene>
<accession>A0A0K1ZRI3</accession>
<proteinExistence type="predicted"/>
<evidence type="ECO:0000313" key="7">
    <source>
        <dbReference type="EMBL" id="CUV47163.1"/>
    </source>
</evidence>
<dbReference type="EMBL" id="CP025742">
    <property type="protein sequence ID" value="AYA48777.1"/>
    <property type="molecule type" value="Genomic_DNA"/>
</dbReference>
<dbReference type="SMART" id="SM00342">
    <property type="entry name" value="HTH_ARAC"/>
    <property type="match status" value="1"/>
</dbReference>
<keyword evidence="3" id="KW-0804">Transcription</keyword>
<dbReference type="PANTHER" id="PTHR47894">
    <property type="entry name" value="HTH-TYPE TRANSCRIPTIONAL REGULATOR GADX"/>
    <property type="match status" value="1"/>
</dbReference>
<evidence type="ECO:0000313" key="5">
    <source>
        <dbReference type="EMBL" id="AYA48777.1"/>
    </source>
</evidence>
<evidence type="ECO:0000256" key="3">
    <source>
        <dbReference type="ARBA" id="ARBA00023163"/>
    </source>
</evidence>
<evidence type="ECO:0000256" key="1">
    <source>
        <dbReference type="ARBA" id="ARBA00023015"/>
    </source>
</evidence>
<dbReference type="InterPro" id="IPR018060">
    <property type="entry name" value="HTH_AraC"/>
</dbReference>
<dbReference type="PROSITE" id="PS01124">
    <property type="entry name" value="HTH_ARAC_FAMILY_2"/>
    <property type="match status" value="1"/>
</dbReference>
<organism evidence="6">
    <name type="scientific">Ralstonia solanacearum</name>
    <name type="common">Pseudomonas solanacearum</name>
    <dbReference type="NCBI Taxonomy" id="305"/>
    <lineage>
        <taxon>Bacteria</taxon>
        <taxon>Pseudomonadati</taxon>
        <taxon>Pseudomonadota</taxon>
        <taxon>Betaproteobacteria</taxon>
        <taxon>Burkholderiales</taxon>
        <taxon>Burkholderiaceae</taxon>
        <taxon>Ralstonia</taxon>
        <taxon>Ralstonia solanacearum species complex</taxon>
    </lineage>
</organism>
<feature type="domain" description="HTH araC/xylS-type" evidence="4">
    <location>
        <begin position="234"/>
        <end position="332"/>
    </location>
</feature>
<dbReference type="EMBL" id="LN899827">
    <property type="protein sequence ID" value="CUV47163.1"/>
    <property type="molecule type" value="Genomic_DNA"/>
</dbReference>
<dbReference type="SUPFAM" id="SSF46689">
    <property type="entry name" value="Homeodomain-like"/>
    <property type="match status" value="1"/>
</dbReference>
<dbReference type="Proteomes" id="UP000262427">
    <property type="component" value="Chromosome MP"/>
</dbReference>
<dbReference type="Pfam" id="PF12833">
    <property type="entry name" value="HTH_18"/>
    <property type="match status" value="1"/>
</dbReference>
<dbReference type="InterPro" id="IPR032687">
    <property type="entry name" value="AraC-type_N"/>
</dbReference>
<reference evidence="5" key="2">
    <citation type="submission" date="2018-01" db="EMBL/GenBank/DDBJ databases">
        <title>Ralstonia pseudosolanacearum P824 infects blueberry.</title>
        <authorList>
            <person name="Bocsanczy A.M."/>
            <person name="Norman D.J."/>
        </authorList>
    </citation>
    <scope>NUCLEOTIDE SEQUENCE</scope>
    <source>
        <strain evidence="5">P824</strain>
    </source>
</reference>
<keyword evidence="1" id="KW-0805">Transcription regulation</keyword>
<dbReference type="EMBL" id="LN899824">
    <property type="protein sequence ID" value="CUV27632.1"/>
    <property type="molecule type" value="Genomic_DNA"/>
</dbReference>
<evidence type="ECO:0000259" key="4">
    <source>
        <dbReference type="PROSITE" id="PS01124"/>
    </source>
</evidence>
<dbReference type="GO" id="GO:0005829">
    <property type="term" value="C:cytosol"/>
    <property type="evidence" value="ECO:0007669"/>
    <property type="project" value="TreeGrafter"/>
</dbReference>
<dbReference type="Pfam" id="PF12625">
    <property type="entry name" value="Arabinose_bd"/>
    <property type="match status" value="1"/>
</dbReference>
<evidence type="ECO:0000313" key="8">
    <source>
        <dbReference type="Proteomes" id="UP000262427"/>
    </source>
</evidence>
<dbReference type="PANTHER" id="PTHR47894:SF1">
    <property type="entry name" value="HTH-TYPE TRANSCRIPTIONAL REGULATOR VQSM"/>
    <property type="match status" value="1"/>
</dbReference>
<keyword evidence="2" id="KW-0238">DNA-binding</keyword>
<evidence type="ECO:0000313" key="6">
    <source>
        <dbReference type="EMBL" id="CUV27632.1"/>
    </source>
</evidence>
<evidence type="ECO:0000256" key="2">
    <source>
        <dbReference type="ARBA" id="ARBA00023125"/>
    </source>
</evidence>
<dbReference type="InterPro" id="IPR009057">
    <property type="entry name" value="Homeodomain-like_sf"/>
</dbReference>
<sequence>MSGARADRCKVPQAFWLTIERIGLPPAALLRQARLPGALHLNRQGFVTTAQYFALWRALEDLVPEPGIGIKLVEAANTAVLPPSNLAAFHARNYRDGLDRIARFKRLCTPEQLHFTEENGEFTMTTEWLYATELEPAVATDVTFASLVELGRRGTGQCLTPRRVQFVRPDPKVDIHRAYFGCPVRYGASHNVLTLKSADLDRPFPGHNPELLEMLTPALASALGELDAHSSIREQVKIVLKRSLASGRPELPDVARELGMSERTLQRRITDDGGSFRGILIEARQELGRQLLADPSADIEEVACLLGYQDTSSFYRAFRGWEGVTPNRWRELNSNGPAV</sequence>
<dbReference type="PATRIC" id="fig|305.92.peg.4304"/>
<dbReference type="Gene3D" id="1.10.10.60">
    <property type="entry name" value="Homeodomain-like"/>
    <property type="match status" value="1"/>
</dbReference>
<dbReference type="AlphaFoldDB" id="A0A0K1ZRI3"/>
<reference evidence="6" key="1">
    <citation type="submission" date="2015-10" db="EMBL/GenBank/DDBJ databases">
        <authorList>
            <person name="Gilbert D.G."/>
        </authorList>
    </citation>
    <scope>NUCLEOTIDE SEQUENCE</scope>
    <source>
        <strain evidence="6">Phyl III-seqv23</strain>
    </source>
</reference>
<reference evidence="8" key="3">
    <citation type="submission" date="2018-01" db="EMBL/GenBank/DDBJ databases">
        <title>Raltonia solanacearum P824 infects blueberry.</title>
        <authorList>
            <person name="Bocsanczy A.M."/>
            <person name="Norman D.J."/>
        </authorList>
    </citation>
    <scope>NUCLEOTIDE SEQUENCE [LARGE SCALE GENOMIC DNA]</scope>
    <source>
        <strain evidence="8">P824</strain>
    </source>
</reference>
<protein>
    <submittedName>
        <fullName evidence="5">AraC family transcriptional regulator</fullName>
    </submittedName>
    <submittedName>
        <fullName evidence="6">Transcription regulator protein</fullName>
    </submittedName>
</protein>
<dbReference type="GO" id="GO:0003700">
    <property type="term" value="F:DNA-binding transcription factor activity"/>
    <property type="evidence" value="ECO:0007669"/>
    <property type="project" value="InterPro"/>
</dbReference>
<name>A0A0K1ZRI3_RALSL</name>
<dbReference type="GO" id="GO:0000976">
    <property type="term" value="F:transcription cis-regulatory region binding"/>
    <property type="evidence" value="ECO:0007669"/>
    <property type="project" value="TreeGrafter"/>
</dbReference>